<dbReference type="InterPro" id="IPR009686">
    <property type="entry name" value="Senescence/spartin_C"/>
</dbReference>
<sequence length="171" mass="18549">QFSEVRISGNAPSLRCKKRRLSVEFAETIIKGGESIAWKMICTTAKLSKSMAEVAGKHRSSIRPNEHQMNVHPLVETSVHNVHRDSKLVEKRTKYFLDKTGEIGIIVGRQVAGNADKCFGSGRSIGLIADSINVLGGSIIAAHIIWIAIGSALKTLCGNVADELVDTIQTK</sequence>
<protein>
    <submittedName>
        <fullName evidence="3">Senescence domain-containing protein</fullName>
    </submittedName>
</protein>
<dbReference type="Proteomes" id="UP000887569">
    <property type="component" value="Unplaced"/>
</dbReference>
<evidence type="ECO:0000313" key="2">
    <source>
        <dbReference type="Proteomes" id="UP000887569"/>
    </source>
</evidence>
<feature type="domain" description="Senescence" evidence="1">
    <location>
        <begin position="28"/>
        <end position="171"/>
    </location>
</feature>
<reference evidence="3" key="1">
    <citation type="submission" date="2022-11" db="UniProtKB">
        <authorList>
            <consortium name="WormBaseParasite"/>
        </authorList>
    </citation>
    <scope>IDENTIFICATION</scope>
</reference>
<dbReference type="WBParaSite" id="PgR012_g013_t01">
    <property type="protein sequence ID" value="PgR012_g013_t01"/>
    <property type="gene ID" value="PgR012_g013"/>
</dbReference>
<dbReference type="Pfam" id="PF06911">
    <property type="entry name" value="Senescence"/>
    <property type="match status" value="1"/>
</dbReference>
<organism evidence="2 3">
    <name type="scientific">Parascaris univalens</name>
    <name type="common">Nematode worm</name>
    <dbReference type="NCBI Taxonomy" id="6257"/>
    <lineage>
        <taxon>Eukaryota</taxon>
        <taxon>Metazoa</taxon>
        <taxon>Ecdysozoa</taxon>
        <taxon>Nematoda</taxon>
        <taxon>Chromadorea</taxon>
        <taxon>Rhabditida</taxon>
        <taxon>Spirurina</taxon>
        <taxon>Ascaridomorpha</taxon>
        <taxon>Ascaridoidea</taxon>
        <taxon>Ascarididae</taxon>
        <taxon>Parascaris</taxon>
    </lineage>
</organism>
<proteinExistence type="predicted"/>
<name>A0A915ARW2_PARUN</name>
<evidence type="ECO:0000313" key="3">
    <source>
        <dbReference type="WBParaSite" id="PgR012_g013_t01"/>
    </source>
</evidence>
<dbReference type="AlphaFoldDB" id="A0A915ARW2"/>
<evidence type="ECO:0000259" key="1">
    <source>
        <dbReference type="Pfam" id="PF06911"/>
    </source>
</evidence>
<keyword evidence="2" id="KW-1185">Reference proteome</keyword>
<accession>A0A915ARW2</accession>